<dbReference type="Pfam" id="PF05987">
    <property type="entry name" value="DUF898"/>
    <property type="match status" value="1"/>
</dbReference>
<evidence type="ECO:0000313" key="3">
    <source>
        <dbReference type="Proteomes" id="UP000180253"/>
    </source>
</evidence>
<dbReference type="OrthoDB" id="9765721at2"/>
<dbReference type="RefSeq" id="WP_070992990.1">
    <property type="nucleotide sequence ID" value="NZ_CBCSHD010000010.1"/>
</dbReference>
<dbReference type="EMBL" id="MNAN01000034">
    <property type="protein sequence ID" value="OHU94522.1"/>
    <property type="molecule type" value="Genomic_DNA"/>
</dbReference>
<keyword evidence="1" id="KW-1133">Transmembrane helix</keyword>
<dbReference type="AlphaFoldDB" id="A0A1S1N787"/>
<comment type="caution">
    <text evidence="2">The sequence shown here is derived from an EMBL/GenBank/DDBJ whole genome shotgun (WGS) entry which is preliminary data.</text>
</comment>
<dbReference type="STRING" id="327939.BIW53_15770"/>
<protein>
    <recommendedName>
        <fullName evidence="4">DUF898 domain-containing protein</fullName>
    </recommendedName>
</protein>
<keyword evidence="3" id="KW-1185">Reference proteome</keyword>
<feature type="transmembrane region" description="Helical" evidence="1">
    <location>
        <begin position="100"/>
        <end position="120"/>
    </location>
</feature>
<dbReference type="InterPro" id="IPR010295">
    <property type="entry name" value="DUF898"/>
</dbReference>
<feature type="transmembrane region" description="Helical" evidence="1">
    <location>
        <begin position="147"/>
        <end position="170"/>
    </location>
</feature>
<keyword evidence="1" id="KW-0812">Transmembrane</keyword>
<evidence type="ECO:0008006" key="4">
    <source>
        <dbReference type="Google" id="ProtNLM"/>
    </source>
</evidence>
<organism evidence="2 3">
    <name type="scientific">Pseudoalteromonas byunsanensis</name>
    <dbReference type="NCBI Taxonomy" id="327939"/>
    <lineage>
        <taxon>Bacteria</taxon>
        <taxon>Pseudomonadati</taxon>
        <taxon>Pseudomonadota</taxon>
        <taxon>Gammaproteobacteria</taxon>
        <taxon>Alteromonadales</taxon>
        <taxon>Pseudoalteromonadaceae</taxon>
        <taxon>Pseudoalteromonas</taxon>
    </lineage>
</organism>
<accession>A0A1S1N787</accession>
<feature type="transmembrane region" description="Helical" evidence="1">
    <location>
        <begin position="73"/>
        <end position="94"/>
    </location>
</feature>
<sequence>MDLESREVVENRASQTQKHEVQFTGDTRSYFSIWIVNILFTIATLGIYSAWATVRNKQYFFGHTLINGHRFDYLATPLQILKGRLLAIACFALYVVSSTYFSVIALLLIVVWCIALPWIINQGLRFNLRMTRYRNVQFSFKGRYKDAFVNFVLLPVLSIFTLYLLLPWVLKRIDSYIHNNIHYGDKKLNTQLSTREYYSIAFACFCMSIGIGIVVAILAMVTGASFSESPQIITGIVLLMQLSLVMIVTSAYQAMVRNHVYNNSHIEGVAEFESGLEPVDYVILNVTNVLAIVFTLGLAFPWAKVRKAKMLAAATVVHLHPEAEQVVNVQQANQSSFAEEAANVFDVDISLT</sequence>
<dbReference type="Proteomes" id="UP000180253">
    <property type="component" value="Unassembled WGS sequence"/>
</dbReference>
<gene>
    <name evidence="2" type="ORF">BIW53_15770</name>
</gene>
<name>A0A1S1N787_9GAMM</name>
<evidence type="ECO:0000313" key="2">
    <source>
        <dbReference type="EMBL" id="OHU94522.1"/>
    </source>
</evidence>
<keyword evidence="1" id="KW-0472">Membrane</keyword>
<feature type="transmembrane region" description="Helical" evidence="1">
    <location>
        <begin position="232"/>
        <end position="252"/>
    </location>
</feature>
<reference evidence="2 3" key="1">
    <citation type="submission" date="2016-10" db="EMBL/GenBank/DDBJ databases">
        <title>Pseudoalteromonas amylolytica sp. nov., isolated from the surface seawater.</title>
        <authorList>
            <person name="Wu Y.-H."/>
            <person name="Cheng H."/>
            <person name="Jin X.-B."/>
            <person name="Wang C.-S."/>
            <person name="Xu X.-W."/>
        </authorList>
    </citation>
    <scope>NUCLEOTIDE SEQUENCE [LARGE SCALE GENOMIC DNA]</scope>
    <source>
        <strain evidence="2 3">JCM 12483</strain>
    </source>
</reference>
<feature type="transmembrane region" description="Helical" evidence="1">
    <location>
        <begin position="197"/>
        <end position="220"/>
    </location>
</feature>
<evidence type="ECO:0000256" key="1">
    <source>
        <dbReference type="SAM" id="Phobius"/>
    </source>
</evidence>
<feature type="transmembrane region" description="Helical" evidence="1">
    <location>
        <begin position="281"/>
        <end position="303"/>
    </location>
</feature>
<proteinExistence type="predicted"/>
<feature type="transmembrane region" description="Helical" evidence="1">
    <location>
        <begin position="31"/>
        <end position="52"/>
    </location>
</feature>